<dbReference type="Proteomes" id="UP000598820">
    <property type="component" value="Unassembled WGS sequence"/>
</dbReference>
<reference evidence="1" key="1">
    <citation type="submission" date="2020-09" db="EMBL/GenBank/DDBJ databases">
        <authorList>
            <person name="Kim M.K."/>
        </authorList>
    </citation>
    <scope>NUCLEOTIDE SEQUENCE</scope>
    <source>
        <strain evidence="1">BT702</strain>
    </source>
</reference>
<keyword evidence="2" id="KW-1185">Reference proteome</keyword>
<dbReference type="RefSeq" id="WP_190892570.1">
    <property type="nucleotide sequence ID" value="NZ_JACWZY010000051.1"/>
</dbReference>
<name>A0A927GAJ5_9BACT</name>
<evidence type="ECO:0000313" key="1">
    <source>
        <dbReference type="EMBL" id="MBD2705294.1"/>
    </source>
</evidence>
<protein>
    <submittedName>
        <fullName evidence="1">Uncharacterized protein</fullName>
    </submittedName>
</protein>
<dbReference type="AlphaFoldDB" id="A0A927GAJ5"/>
<comment type="caution">
    <text evidence="1">The sequence shown here is derived from an EMBL/GenBank/DDBJ whole genome shotgun (WGS) entry which is preliminary data.</text>
</comment>
<organism evidence="1 2">
    <name type="scientific">Spirosoma profusum</name>
    <dbReference type="NCBI Taxonomy" id="2771354"/>
    <lineage>
        <taxon>Bacteria</taxon>
        <taxon>Pseudomonadati</taxon>
        <taxon>Bacteroidota</taxon>
        <taxon>Cytophagia</taxon>
        <taxon>Cytophagales</taxon>
        <taxon>Cytophagaceae</taxon>
        <taxon>Spirosoma</taxon>
    </lineage>
</organism>
<dbReference type="EMBL" id="JACWZY010000051">
    <property type="protein sequence ID" value="MBD2705294.1"/>
    <property type="molecule type" value="Genomic_DNA"/>
</dbReference>
<sequence>MRPIVNEQVLSKVGIQGTSNTEHDANFTKVEDKNKCRVEFHRPRTEDEWRTAAE</sequence>
<gene>
    <name evidence="1" type="ORF">IC229_32045</name>
</gene>
<evidence type="ECO:0000313" key="2">
    <source>
        <dbReference type="Proteomes" id="UP000598820"/>
    </source>
</evidence>
<proteinExistence type="predicted"/>
<accession>A0A927GAJ5</accession>